<sequence length="101" mass="12211">MEHLVRCGRNRRKDKSLGHLGYSDLNYHRIWVNFYLDRLDSLLKTDITMIKDTFNKLKLHDEDIGRDLFWRLGLRFQQCVINTSAARFYGNRVNRRIRRIG</sequence>
<evidence type="ECO:0000313" key="1">
    <source>
        <dbReference type="EMBL" id="EER01057.1"/>
    </source>
</evidence>
<accession>C5LQD8</accession>
<dbReference type="GeneID" id="9057722"/>
<dbReference type="EMBL" id="GG684580">
    <property type="protein sequence ID" value="EER01057.1"/>
    <property type="molecule type" value="Genomic_DNA"/>
</dbReference>
<dbReference type="RefSeq" id="XP_002768339.1">
    <property type="nucleotide sequence ID" value="XM_002768293.1"/>
</dbReference>
<dbReference type="AlphaFoldDB" id="C5LQD8"/>
<reference evidence="1 2" key="1">
    <citation type="submission" date="2008-07" db="EMBL/GenBank/DDBJ databases">
        <authorList>
            <person name="El-Sayed N."/>
            <person name="Caler E."/>
            <person name="Inman J."/>
            <person name="Amedeo P."/>
            <person name="Hass B."/>
            <person name="Wortman J."/>
        </authorList>
    </citation>
    <scope>NUCLEOTIDE SEQUENCE [LARGE SCALE GENOMIC DNA]</scope>
    <source>
        <strain evidence="2">ATCC 50983 / TXsc</strain>
    </source>
</reference>
<evidence type="ECO:0000313" key="2">
    <source>
        <dbReference type="Proteomes" id="UP000007800"/>
    </source>
</evidence>
<organism evidence="2">
    <name type="scientific">Perkinsus marinus (strain ATCC 50983 / TXsc)</name>
    <dbReference type="NCBI Taxonomy" id="423536"/>
    <lineage>
        <taxon>Eukaryota</taxon>
        <taxon>Sar</taxon>
        <taxon>Alveolata</taxon>
        <taxon>Perkinsozoa</taxon>
        <taxon>Perkinsea</taxon>
        <taxon>Perkinsida</taxon>
        <taxon>Perkinsidae</taxon>
        <taxon>Perkinsus</taxon>
    </lineage>
</organism>
<name>C5LQD8_PERM5</name>
<dbReference type="InParanoid" id="C5LQD8"/>
<keyword evidence="2" id="KW-1185">Reference proteome</keyword>
<protein>
    <submittedName>
        <fullName evidence="1">Uncharacterized protein</fullName>
    </submittedName>
</protein>
<gene>
    <name evidence="1" type="ORF">Pmar_PMAR022232</name>
</gene>
<proteinExistence type="predicted"/>
<dbReference type="Proteomes" id="UP000007800">
    <property type="component" value="Unassembled WGS sequence"/>
</dbReference>